<dbReference type="EMBL" id="CABFNO020001323">
    <property type="protein sequence ID" value="CAG9981209.1"/>
    <property type="molecule type" value="Genomic_DNA"/>
</dbReference>
<proteinExistence type="predicted"/>
<evidence type="ECO:0000313" key="3">
    <source>
        <dbReference type="Proteomes" id="UP000754883"/>
    </source>
</evidence>
<accession>A0A9N9U6F1</accession>
<protein>
    <recommendedName>
        <fullName evidence="4">C2H2-type domain-containing protein</fullName>
    </recommendedName>
</protein>
<evidence type="ECO:0000313" key="2">
    <source>
        <dbReference type="EMBL" id="CAG9981209.1"/>
    </source>
</evidence>
<organism evidence="2 3">
    <name type="scientific">Clonostachys byssicola</name>
    <dbReference type="NCBI Taxonomy" id="160290"/>
    <lineage>
        <taxon>Eukaryota</taxon>
        <taxon>Fungi</taxon>
        <taxon>Dikarya</taxon>
        <taxon>Ascomycota</taxon>
        <taxon>Pezizomycotina</taxon>
        <taxon>Sordariomycetes</taxon>
        <taxon>Hypocreomycetidae</taxon>
        <taxon>Hypocreales</taxon>
        <taxon>Bionectriaceae</taxon>
        <taxon>Clonostachys</taxon>
    </lineage>
</organism>
<dbReference type="PANTHER" id="PTHR38166">
    <property type="entry name" value="C2H2-TYPE DOMAIN-CONTAINING PROTEIN-RELATED"/>
    <property type="match status" value="1"/>
</dbReference>
<dbReference type="PANTHER" id="PTHR38166:SF1">
    <property type="entry name" value="C2H2-TYPE DOMAIN-CONTAINING PROTEIN"/>
    <property type="match status" value="1"/>
</dbReference>
<dbReference type="OrthoDB" id="3521097at2759"/>
<comment type="caution">
    <text evidence="2">The sequence shown here is derived from an EMBL/GenBank/DDBJ whole genome shotgun (WGS) entry which is preliminary data.</text>
</comment>
<evidence type="ECO:0008006" key="4">
    <source>
        <dbReference type="Google" id="ProtNLM"/>
    </source>
</evidence>
<gene>
    <name evidence="2" type="ORF">CBYS24578_00008202</name>
</gene>
<dbReference type="Proteomes" id="UP000754883">
    <property type="component" value="Unassembled WGS sequence"/>
</dbReference>
<feature type="region of interest" description="Disordered" evidence="1">
    <location>
        <begin position="76"/>
        <end position="96"/>
    </location>
</feature>
<sequence length="319" mass="36382">MTGTFACPFYRKDPFRHMDCVNYTLTRFSDVKQHLQRRHQDHFIIRCPLCNESFDSFAERDKHANSSASFPCSPSLEHAQSGLEQNPHSKLKARSSPRVAPSEMYFDLWDTLFDKETRPSNPYRGPVFLETIAALRDFWETEKWSIITNIINGCPQLLIMEEQLFSPTLMNIFDRLLTRFEDFVRDRCSVTRAVQIPALTGHLDEPKADLDVGEPYPKDFKCRVDPKFNQGIELFGNQLPNPEYPTSLAPQIHYQDLAASANNGTLRVLETSTSSADDALNEDQDYQASGEASIGAFLQGDPDSEFSFGDNNVSYFDCY</sequence>
<reference evidence="2" key="1">
    <citation type="submission" date="2021-10" db="EMBL/GenBank/DDBJ databases">
        <authorList>
            <person name="Piombo E."/>
        </authorList>
    </citation>
    <scope>NUCLEOTIDE SEQUENCE</scope>
</reference>
<dbReference type="AlphaFoldDB" id="A0A9N9U6F1"/>
<name>A0A9N9U6F1_9HYPO</name>
<keyword evidence="3" id="KW-1185">Reference proteome</keyword>
<evidence type="ECO:0000256" key="1">
    <source>
        <dbReference type="SAM" id="MobiDB-lite"/>
    </source>
</evidence>